<name>A0A4V4H183_9BACT</name>
<dbReference type="Proteomes" id="UP000306918">
    <property type="component" value="Unassembled WGS sequence"/>
</dbReference>
<evidence type="ECO:0000313" key="2">
    <source>
        <dbReference type="Proteomes" id="UP000306918"/>
    </source>
</evidence>
<dbReference type="EMBL" id="STFF01000003">
    <property type="protein sequence ID" value="THU39486.1"/>
    <property type="molecule type" value="Genomic_DNA"/>
</dbReference>
<protein>
    <submittedName>
        <fullName evidence="1">Uncharacterized protein</fullName>
    </submittedName>
</protein>
<comment type="caution">
    <text evidence="1">The sequence shown here is derived from an EMBL/GenBank/DDBJ whole genome shotgun (WGS) entry which is preliminary data.</text>
</comment>
<proteinExistence type="predicted"/>
<sequence length="110" mass="12889">MASADTPAISGCSEEALTSFFSRASRRRALKVWFRAMMYRKSAKLRTTDKPERLIQIVQEHILYDLFGDGIVVEYFERKSIDRIAIMIENDAKCTFIPMRNLLQERFFVM</sequence>
<dbReference type="RefSeq" id="WP_136577618.1">
    <property type="nucleotide sequence ID" value="NZ_STFF01000003.1"/>
</dbReference>
<reference evidence="1 2" key="1">
    <citation type="submission" date="2019-04" db="EMBL/GenBank/DDBJ databases">
        <title>Niastella caeni sp. nov., isolated from activated sludge.</title>
        <authorList>
            <person name="Sheng M."/>
        </authorList>
    </citation>
    <scope>NUCLEOTIDE SEQUENCE [LARGE SCALE GENOMIC DNA]</scope>
    <source>
        <strain evidence="1 2">HX-2-15</strain>
    </source>
</reference>
<dbReference type="AlphaFoldDB" id="A0A4V4H183"/>
<keyword evidence="2" id="KW-1185">Reference proteome</keyword>
<organism evidence="1 2">
    <name type="scientific">Niastella caeni</name>
    <dbReference type="NCBI Taxonomy" id="2569763"/>
    <lineage>
        <taxon>Bacteria</taxon>
        <taxon>Pseudomonadati</taxon>
        <taxon>Bacteroidota</taxon>
        <taxon>Chitinophagia</taxon>
        <taxon>Chitinophagales</taxon>
        <taxon>Chitinophagaceae</taxon>
        <taxon>Niastella</taxon>
    </lineage>
</organism>
<evidence type="ECO:0000313" key="1">
    <source>
        <dbReference type="EMBL" id="THU39486.1"/>
    </source>
</evidence>
<accession>A0A4V4H183</accession>
<gene>
    <name evidence="1" type="ORF">FAM09_13360</name>
</gene>